<feature type="compositionally biased region" description="Polar residues" evidence="1">
    <location>
        <begin position="451"/>
        <end position="463"/>
    </location>
</feature>
<accession>A0A2V0RBM9</accession>
<organism evidence="2">
    <name type="scientific">viral metagenome</name>
    <dbReference type="NCBI Taxonomy" id="1070528"/>
    <lineage>
        <taxon>unclassified sequences</taxon>
        <taxon>metagenomes</taxon>
        <taxon>organismal metagenomes</taxon>
    </lineage>
</organism>
<dbReference type="EMBL" id="BDQD01000190">
    <property type="protein sequence ID" value="GBH22756.1"/>
    <property type="molecule type" value="Genomic_RNA"/>
</dbReference>
<feature type="compositionally biased region" description="Polar residues" evidence="1">
    <location>
        <begin position="1"/>
        <end position="19"/>
    </location>
</feature>
<protein>
    <submittedName>
        <fullName evidence="2">Uncharacterized protein</fullName>
    </submittedName>
</protein>
<feature type="region of interest" description="Disordered" evidence="1">
    <location>
        <begin position="451"/>
        <end position="492"/>
    </location>
</feature>
<feature type="region of interest" description="Disordered" evidence="1">
    <location>
        <begin position="1"/>
        <end position="21"/>
    </location>
</feature>
<sequence length="492" mass="54793">MATGQQYSPVRKNYSSDPSRTPRVDQYCRLLIPIRSVSIYSLGSASSIKHMVAKANLCRLLTDEFRTDGERNDALELIDDCLESLVVKSIASLSESTNWSNVRKLNSLVTNGSPLQSIEKAAFRDVGFPTKVSMTKINDLLSDCCLPQQIIQAVQACGSVVEGPGGDGRDVAIIPLIHQLIDESLVNTVLKGQYAFRARNVNDRLASFRLDQRELQLKDLLVDKAGWQQLPVYAEEPSVLSFESVDANLSCSIAFCNDILDNSLCINPAHVRGKIQTFKGNTEFDTDVTNCYSEATYTSFEDVSDPNDIILLESFKPGEDEKGRKILSLTFETMTSEECSEKLHSDFEDDRTFVLFPGWISSSAHRGSRFYYVNTDPEKGTLPKDTIQGAATLTNDIHSRFRIGINYTPLADRSGNYYSGSFYQGTYPTETVAAELIDFLTFMYTPERLSGVSNTSESLNSIDFKTPRKKKNQKKQLGTVSEEDASFDGEIE</sequence>
<evidence type="ECO:0000313" key="2">
    <source>
        <dbReference type="EMBL" id="GBH22756.1"/>
    </source>
</evidence>
<name>A0A2V0RBM9_9ZZZZ</name>
<feature type="compositionally biased region" description="Acidic residues" evidence="1">
    <location>
        <begin position="481"/>
        <end position="492"/>
    </location>
</feature>
<dbReference type="AlphaFoldDB" id="A0A2V0RBM9"/>
<proteinExistence type="predicted"/>
<reference evidence="2" key="1">
    <citation type="submission" date="2017-04" db="EMBL/GenBank/DDBJ databases">
        <title>Unveiling RNA virosphere associated with marine microorganisms.</title>
        <authorList>
            <person name="Urayama S."/>
            <person name="Takaki Y."/>
            <person name="Nishi S."/>
            <person name="Yoshida Y."/>
            <person name="Deguchi S."/>
            <person name="Takai K."/>
            <person name="Nunoura T."/>
        </authorList>
    </citation>
    <scope>NUCLEOTIDE SEQUENCE</scope>
</reference>
<evidence type="ECO:0000256" key="1">
    <source>
        <dbReference type="SAM" id="MobiDB-lite"/>
    </source>
</evidence>
<comment type="caution">
    <text evidence="2">The sequence shown here is derived from an EMBL/GenBank/DDBJ whole genome shotgun (WGS) entry which is preliminary data.</text>
</comment>